<evidence type="ECO:0000313" key="1">
    <source>
        <dbReference type="EMBL" id="AKN40208.1"/>
    </source>
</evidence>
<dbReference type="GO" id="GO:0030254">
    <property type="term" value="P:protein secretion by the type III secretion system"/>
    <property type="evidence" value="ECO:0007669"/>
    <property type="project" value="InterPro"/>
</dbReference>
<sequence length="144" mass="16890">MDRESNVKYWLRNINEQLTLIDRRCHMRVDEAHSLLVQLSEDGQELLLHGEITDISMKDELYILRSSMVLNGQQDTMKRCWLATHQNKLLLIHELSLVDCDEIDFENTMNNFIVLMSTLRTQFSSVSEPINEVTMPYSQQFIKG</sequence>
<protein>
    <submittedName>
        <fullName evidence="1">Uncharacterized protein</fullName>
    </submittedName>
</protein>
<dbReference type="AlphaFoldDB" id="A0A0H3ZV02"/>
<proteinExistence type="predicted"/>
<dbReference type="SUPFAM" id="SSF69635">
    <property type="entry name" value="Type III secretory system chaperone-like"/>
    <property type="match status" value="1"/>
</dbReference>
<dbReference type="InterPro" id="IPR010261">
    <property type="entry name" value="Tir_chaperone"/>
</dbReference>
<dbReference type="EMBL" id="KP795684">
    <property type="protein sequence ID" value="AKN40208.1"/>
    <property type="molecule type" value="Genomic_DNA"/>
</dbReference>
<dbReference type="CDD" id="cd17034">
    <property type="entry name" value="T3SC_IA_ShcO1-like"/>
    <property type="match status" value="1"/>
</dbReference>
<name>A0A0H3ZV02_9VIBR</name>
<dbReference type="Pfam" id="PF05932">
    <property type="entry name" value="CesT"/>
    <property type="match status" value="1"/>
</dbReference>
<reference evidence="1" key="1">
    <citation type="journal article" date="2015" name="MBio">
        <title>Eco-Evolutionary Dynamics of Episomes among Ecologically Cohesive Bacterial Populations.</title>
        <authorList>
            <person name="Xue H."/>
            <person name="Cordero O.X."/>
            <person name="Camas F.M."/>
            <person name="Trimble W."/>
            <person name="Meyer F."/>
            <person name="Guglielmini J."/>
            <person name="Rocha E.P."/>
            <person name="Polz M.F."/>
        </authorList>
    </citation>
    <scope>NUCLEOTIDE SEQUENCE</scope>
    <source>
        <strain evidence="1">FF_267</strain>
    </source>
</reference>
<accession>A0A0H3ZV02</accession>
<organism evidence="1">
    <name type="scientific">Vibrio tasmaniensis</name>
    <dbReference type="NCBI Taxonomy" id="212663"/>
    <lineage>
        <taxon>Bacteria</taxon>
        <taxon>Pseudomonadati</taxon>
        <taxon>Pseudomonadota</taxon>
        <taxon>Gammaproteobacteria</taxon>
        <taxon>Vibrionales</taxon>
        <taxon>Vibrionaceae</taxon>
        <taxon>Vibrio</taxon>
    </lineage>
</organism>
<dbReference type="Gene3D" id="3.30.1460.10">
    <property type="match status" value="1"/>
</dbReference>